<organism evidence="3 4">
    <name type="scientific">Melghiribacillus thermohalophilus</name>
    <dbReference type="NCBI Taxonomy" id="1324956"/>
    <lineage>
        <taxon>Bacteria</taxon>
        <taxon>Bacillati</taxon>
        <taxon>Bacillota</taxon>
        <taxon>Bacilli</taxon>
        <taxon>Bacillales</taxon>
        <taxon>Bacillaceae</taxon>
        <taxon>Melghiribacillus</taxon>
    </lineage>
</organism>
<evidence type="ECO:0000313" key="3">
    <source>
        <dbReference type="EMBL" id="TCT20341.1"/>
    </source>
</evidence>
<proteinExistence type="predicted"/>
<dbReference type="AlphaFoldDB" id="A0A4R3MXP5"/>
<evidence type="ECO:0000256" key="1">
    <source>
        <dbReference type="SAM" id="Coils"/>
    </source>
</evidence>
<reference evidence="3 4" key="1">
    <citation type="submission" date="2019-03" db="EMBL/GenBank/DDBJ databases">
        <title>Genomic Encyclopedia of Type Strains, Phase IV (KMG-IV): sequencing the most valuable type-strain genomes for metagenomic binning, comparative biology and taxonomic classification.</title>
        <authorList>
            <person name="Goeker M."/>
        </authorList>
    </citation>
    <scope>NUCLEOTIDE SEQUENCE [LARGE SCALE GENOMIC DNA]</scope>
    <source>
        <strain evidence="3 4">DSM 25894</strain>
    </source>
</reference>
<dbReference type="OrthoDB" id="2823105at2"/>
<keyword evidence="4" id="KW-1185">Reference proteome</keyword>
<protein>
    <submittedName>
        <fullName evidence="3">Uncharacterized protein</fullName>
    </submittedName>
</protein>
<dbReference type="Proteomes" id="UP000294650">
    <property type="component" value="Unassembled WGS sequence"/>
</dbReference>
<accession>A0A4R3MXP5</accession>
<feature type="region of interest" description="Disordered" evidence="2">
    <location>
        <begin position="280"/>
        <end position="306"/>
    </location>
</feature>
<evidence type="ECO:0000256" key="2">
    <source>
        <dbReference type="SAM" id="MobiDB-lite"/>
    </source>
</evidence>
<keyword evidence="1" id="KW-0175">Coiled coil</keyword>
<name>A0A4R3MXP5_9BACI</name>
<dbReference type="RefSeq" id="WP_132372120.1">
    <property type="nucleotide sequence ID" value="NZ_SMAN01000014.1"/>
</dbReference>
<comment type="caution">
    <text evidence="3">The sequence shown here is derived from an EMBL/GenBank/DDBJ whole genome shotgun (WGS) entry which is preliminary data.</text>
</comment>
<sequence>MSGTANKETLKEEVLKEIARGSSYHSAVSQVSKKHHVSFMKTFVTNLPGFISKKGSVSTAPEMKDSNPMEEVNVVEKNEEKQNEANHDFDSLNLKGRDNPSMTAYTLQLENGEDHVATNLLNQVEAIIKDRQFLMKKVDKLENEVDYTKEVVEQLRRDKSELEQKISDKNEEVYQIEEKMAEQQMNYNQLVEDYKKLQAQYSSKVKELNEKNNEEKRKYQKLDEDFEKYRQEVNQTITSLEAKIRNLKVENENILDKYHQALNDKLQLIQKIDDFTANLSSFSGLKSEPDDNDSPKPKKPNISVVE</sequence>
<feature type="coiled-coil region" evidence="1">
    <location>
        <begin position="124"/>
        <end position="264"/>
    </location>
</feature>
<gene>
    <name evidence="3" type="ORF">EDD68_11423</name>
</gene>
<feature type="compositionally biased region" description="Basic and acidic residues" evidence="2">
    <location>
        <begin position="287"/>
        <end position="296"/>
    </location>
</feature>
<evidence type="ECO:0000313" key="4">
    <source>
        <dbReference type="Proteomes" id="UP000294650"/>
    </source>
</evidence>
<dbReference type="EMBL" id="SMAN01000014">
    <property type="protein sequence ID" value="TCT20341.1"/>
    <property type="molecule type" value="Genomic_DNA"/>
</dbReference>